<evidence type="ECO:0000313" key="7">
    <source>
        <dbReference type="Proteomes" id="UP000254924"/>
    </source>
</evidence>
<sequence length="241" mass="26722">MLSLQDIRVSYDGRQPILKDISLSLPKAAIVGIIGPNGAGKSTLMKAMIDLLPHTGEVVFGEKELSKQLKNVAYIAQKSSIDMTFPITVRDCVALGCQVGLGLFKRLPKQAYQKVDDALEKVGLLALSKRQISQLSGGQFQRMLVARALVQEADLILLDEPFVGIDMVSEQLIMELLKSQRDAGKLILVVHHDLSKVSDYFDQVILLNRRLITYGKTSQVFNRSNLAKTYENQLPLEEVLS</sequence>
<evidence type="ECO:0000259" key="5">
    <source>
        <dbReference type="PROSITE" id="PS50893"/>
    </source>
</evidence>
<dbReference type="SUPFAM" id="SSF52540">
    <property type="entry name" value="P-loop containing nucleoside triphosphate hydrolases"/>
    <property type="match status" value="1"/>
</dbReference>
<dbReference type="InterPro" id="IPR050153">
    <property type="entry name" value="Metal_Ion_Import_ABC"/>
</dbReference>
<comment type="similarity">
    <text evidence="1">Belongs to the ABC transporter superfamily.</text>
</comment>
<keyword evidence="3" id="KW-0547">Nucleotide-binding</keyword>
<evidence type="ECO:0000256" key="4">
    <source>
        <dbReference type="ARBA" id="ARBA00022840"/>
    </source>
</evidence>
<keyword evidence="4" id="KW-0067">ATP-binding</keyword>
<dbReference type="CDD" id="cd03235">
    <property type="entry name" value="ABC_Metallic_Cations"/>
    <property type="match status" value="1"/>
</dbReference>
<dbReference type="GO" id="GO:0016887">
    <property type="term" value="F:ATP hydrolysis activity"/>
    <property type="evidence" value="ECO:0007669"/>
    <property type="project" value="InterPro"/>
</dbReference>
<feature type="domain" description="ABC transporter" evidence="5">
    <location>
        <begin position="2"/>
        <end position="234"/>
    </location>
</feature>
<keyword evidence="2" id="KW-0813">Transport</keyword>
<gene>
    <name evidence="6" type="primary">znuC_2</name>
    <name evidence="6" type="ORF">NCTC12224_02645</name>
</gene>
<evidence type="ECO:0000256" key="1">
    <source>
        <dbReference type="ARBA" id="ARBA00005417"/>
    </source>
</evidence>
<dbReference type="EMBL" id="UHFN01000007">
    <property type="protein sequence ID" value="SUN63815.1"/>
    <property type="molecule type" value="Genomic_DNA"/>
</dbReference>
<dbReference type="InterPro" id="IPR017871">
    <property type="entry name" value="ABC_transporter-like_CS"/>
</dbReference>
<dbReference type="SMART" id="SM00382">
    <property type="entry name" value="AAA"/>
    <property type="match status" value="1"/>
</dbReference>
<dbReference type="PANTHER" id="PTHR42734">
    <property type="entry name" value="METAL TRANSPORT SYSTEM ATP-BINDING PROTEIN TM_0124-RELATED"/>
    <property type="match status" value="1"/>
</dbReference>
<reference evidence="6 7" key="1">
    <citation type="submission" date="2018-06" db="EMBL/GenBank/DDBJ databases">
        <authorList>
            <consortium name="Pathogen Informatics"/>
            <person name="Doyle S."/>
        </authorList>
    </citation>
    <scope>NUCLEOTIDE SEQUENCE [LARGE SCALE GENOMIC DNA]</scope>
    <source>
        <strain evidence="6 7">NCTC12224</strain>
    </source>
</reference>
<dbReference type="InterPro" id="IPR003439">
    <property type="entry name" value="ABC_transporter-like_ATP-bd"/>
</dbReference>
<protein>
    <submittedName>
        <fullName evidence="6">Chelated iron transport system membrane protein YfeB</fullName>
        <ecNumber evidence="6">3.6.3.-</ecNumber>
    </submittedName>
</protein>
<keyword evidence="6" id="KW-0378">Hydrolase</keyword>
<accession>A0A380KFE8</accession>
<dbReference type="Pfam" id="PF00005">
    <property type="entry name" value="ABC_tran"/>
    <property type="match status" value="1"/>
</dbReference>
<proteinExistence type="inferred from homology"/>
<dbReference type="PANTHER" id="PTHR42734:SF5">
    <property type="entry name" value="IRON TRANSPORT SYSTEM ATP-BINDING PROTEIN HI_0361-RELATED"/>
    <property type="match status" value="1"/>
</dbReference>
<dbReference type="Proteomes" id="UP000254924">
    <property type="component" value="Unassembled WGS sequence"/>
</dbReference>
<name>A0A380KFE8_9STRE</name>
<keyword evidence="7" id="KW-1185">Reference proteome</keyword>
<dbReference type="Gene3D" id="3.40.50.300">
    <property type="entry name" value="P-loop containing nucleotide triphosphate hydrolases"/>
    <property type="match status" value="1"/>
</dbReference>
<dbReference type="OrthoDB" id="9806726at2"/>
<evidence type="ECO:0000313" key="6">
    <source>
        <dbReference type="EMBL" id="SUN63815.1"/>
    </source>
</evidence>
<evidence type="ECO:0000256" key="2">
    <source>
        <dbReference type="ARBA" id="ARBA00022448"/>
    </source>
</evidence>
<organism evidence="6 7">
    <name type="scientific">Streptococcus hyointestinalis</name>
    <dbReference type="NCBI Taxonomy" id="1337"/>
    <lineage>
        <taxon>Bacteria</taxon>
        <taxon>Bacillati</taxon>
        <taxon>Bacillota</taxon>
        <taxon>Bacilli</taxon>
        <taxon>Lactobacillales</taxon>
        <taxon>Streptococcaceae</taxon>
        <taxon>Streptococcus</taxon>
    </lineage>
</organism>
<dbReference type="InterPro" id="IPR027417">
    <property type="entry name" value="P-loop_NTPase"/>
</dbReference>
<dbReference type="EC" id="3.6.3.-" evidence="6"/>
<dbReference type="AlphaFoldDB" id="A0A380KFE8"/>
<dbReference type="PROSITE" id="PS50893">
    <property type="entry name" value="ABC_TRANSPORTER_2"/>
    <property type="match status" value="1"/>
</dbReference>
<evidence type="ECO:0000256" key="3">
    <source>
        <dbReference type="ARBA" id="ARBA00022741"/>
    </source>
</evidence>
<dbReference type="GO" id="GO:0005524">
    <property type="term" value="F:ATP binding"/>
    <property type="evidence" value="ECO:0007669"/>
    <property type="project" value="UniProtKB-KW"/>
</dbReference>
<dbReference type="InterPro" id="IPR003593">
    <property type="entry name" value="AAA+_ATPase"/>
</dbReference>
<dbReference type="PROSITE" id="PS00211">
    <property type="entry name" value="ABC_TRANSPORTER_1"/>
    <property type="match status" value="1"/>
</dbReference>